<dbReference type="GO" id="GO:0010997">
    <property type="term" value="F:anaphase-promoting complex binding"/>
    <property type="evidence" value="ECO:0007669"/>
    <property type="project" value="TreeGrafter"/>
</dbReference>
<feature type="compositionally biased region" description="Polar residues" evidence="4">
    <location>
        <begin position="70"/>
        <end position="86"/>
    </location>
</feature>
<protein>
    <recommendedName>
        <fullName evidence="5">DNA replication checkpoint mediator MRC1 domain-containing protein</fullName>
    </recommendedName>
</protein>
<name>A0A0F7TQE7_PENBI</name>
<dbReference type="GO" id="GO:0005634">
    <property type="term" value="C:nucleus"/>
    <property type="evidence" value="ECO:0007669"/>
    <property type="project" value="UniProtKB-SubCell"/>
</dbReference>
<dbReference type="InterPro" id="IPR024146">
    <property type="entry name" value="Claspin"/>
</dbReference>
<evidence type="ECO:0000313" key="6">
    <source>
        <dbReference type="EMBL" id="CEJ57217.1"/>
    </source>
</evidence>
<feature type="compositionally biased region" description="Basic and acidic residues" evidence="4">
    <location>
        <begin position="565"/>
        <end position="582"/>
    </location>
</feature>
<feature type="compositionally biased region" description="Basic and acidic residues" evidence="4">
    <location>
        <begin position="295"/>
        <end position="306"/>
    </location>
</feature>
<feature type="compositionally biased region" description="Acidic residues" evidence="4">
    <location>
        <begin position="1136"/>
        <end position="1148"/>
    </location>
</feature>
<evidence type="ECO:0000256" key="1">
    <source>
        <dbReference type="ARBA" id="ARBA00004123"/>
    </source>
</evidence>
<feature type="compositionally biased region" description="Acidic residues" evidence="4">
    <location>
        <begin position="635"/>
        <end position="654"/>
    </location>
</feature>
<feature type="region of interest" description="Disordered" evidence="4">
    <location>
        <begin position="727"/>
        <end position="753"/>
    </location>
</feature>
<feature type="compositionally biased region" description="Polar residues" evidence="4">
    <location>
        <begin position="200"/>
        <end position="214"/>
    </location>
</feature>
<keyword evidence="3" id="KW-0539">Nucleus</keyword>
<feature type="compositionally biased region" description="Polar residues" evidence="4">
    <location>
        <begin position="110"/>
        <end position="127"/>
    </location>
</feature>
<dbReference type="Pfam" id="PF09444">
    <property type="entry name" value="MRC1"/>
    <property type="match status" value="1"/>
</dbReference>
<feature type="compositionally biased region" description="Basic and acidic residues" evidence="4">
    <location>
        <begin position="994"/>
        <end position="1006"/>
    </location>
</feature>
<feature type="compositionally biased region" description="Acidic residues" evidence="4">
    <location>
        <begin position="984"/>
        <end position="993"/>
    </location>
</feature>
<dbReference type="InterPro" id="IPR018564">
    <property type="entry name" value="Repl_chkpnt_MRC1_dom"/>
</dbReference>
<evidence type="ECO:0000256" key="4">
    <source>
        <dbReference type="SAM" id="MobiDB-lite"/>
    </source>
</evidence>
<evidence type="ECO:0000313" key="7">
    <source>
        <dbReference type="Proteomes" id="UP000042958"/>
    </source>
</evidence>
<feature type="compositionally biased region" description="Basic and acidic residues" evidence="4">
    <location>
        <begin position="236"/>
        <end position="262"/>
    </location>
</feature>
<dbReference type="PANTHER" id="PTHR14396">
    <property type="entry name" value="CLASPIN"/>
    <property type="match status" value="1"/>
</dbReference>
<feature type="compositionally biased region" description="Polar residues" evidence="4">
    <location>
        <begin position="797"/>
        <end position="808"/>
    </location>
</feature>
<feature type="compositionally biased region" description="Basic and acidic residues" evidence="4">
    <location>
        <begin position="360"/>
        <end position="371"/>
    </location>
</feature>
<feature type="region of interest" description="Disordered" evidence="4">
    <location>
        <begin position="1123"/>
        <end position="1179"/>
    </location>
</feature>
<feature type="compositionally biased region" description="Basic and acidic residues" evidence="4">
    <location>
        <begin position="1272"/>
        <end position="1281"/>
    </location>
</feature>
<dbReference type="OrthoDB" id="2130597at2759"/>
<feature type="region of interest" description="Disordered" evidence="4">
    <location>
        <begin position="1045"/>
        <end position="1111"/>
    </location>
</feature>
<gene>
    <name evidence="6" type="ORF">PMG11_05918</name>
</gene>
<organism evidence="6 7">
    <name type="scientific">Penicillium brasilianum</name>
    <dbReference type="NCBI Taxonomy" id="104259"/>
    <lineage>
        <taxon>Eukaryota</taxon>
        <taxon>Fungi</taxon>
        <taxon>Dikarya</taxon>
        <taxon>Ascomycota</taxon>
        <taxon>Pezizomycotina</taxon>
        <taxon>Eurotiomycetes</taxon>
        <taxon>Eurotiomycetidae</taxon>
        <taxon>Eurotiales</taxon>
        <taxon>Aspergillaceae</taxon>
        <taxon>Penicillium</taxon>
    </lineage>
</organism>
<dbReference type="PANTHER" id="PTHR14396:SF10">
    <property type="entry name" value="CLASPIN"/>
    <property type="match status" value="1"/>
</dbReference>
<feature type="compositionally biased region" description="Low complexity" evidence="4">
    <location>
        <begin position="10"/>
        <end position="27"/>
    </location>
</feature>
<feature type="compositionally biased region" description="Low complexity" evidence="4">
    <location>
        <begin position="1192"/>
        <end position="1208"/>
    </location>
</feature>
<accession>A0A0F7TQE7</accession>
<feature type="region of interest" description="Disordered" evidence="4">
    <location>
        <begin position="338"/>
        <end position="420"/>
    </location>
</feature>
<feature type="compositionally biased region" description="Acidic residues" evidence="4">
    <location>
        <begin position="904"/>
        <end position="913"/>
    </location>
</feature>
<feature type="compositionally biased region" description="Low complexity" evidence="4">
    <location>
        <begin position="1234"/>
        <end position="1247"/>
    </location>
</feature>
<feature type="region of interest" description="Disordered" evidence="4">
    <location>
        <begin position="979"/>
        <end position="1006"/>
    </location>
</feature>
<keyword evidence="7" id="KW-1185">Reference proteome</keyword>
<feature type="compositionally biased region" description="Polar residues" evidence="4">
    <location>
        <begin position="307"/>
        <end position="317"/>
    </location>
</feature>
<feature type="region of interest" description="Disordered" evidence="4">
    <location>
        <begin position="797"/>
        <end position="854"/>
    </location>
</feature>
<feature type="compositionally biased region" description="Low complexity" evidence="4">
    <location>
        <begin position="338"/>
        <end position="359"/>
    </location>
</feature>
<comment type="subcellular location">
    <subcellularLocation>
        <location evidence="1">Nucleus</location>
    </subcellularLocation>
</comment>
<sequence>MINIHQSEMSTTSTPRSARSTRSLSPANNSPSILTPGQKIKAMMAQFDSDSDSDSQNTNSRASIPKLNFGSRNTSTGIRSIEQSNFSEDDSEDADEIVKPKGRMAARMQGDSSASIDSEPQENSAFSRLSKALRTEREQTQKPTRRSPSPVDDSSDDDLPTAAPRRRNNAQSNQSPISVGHDAAKSPSRARSVSPLFVSSPASPQNQAIASDSAANDGPVDNPKSNARFLALVAQKRKEREERERIEDEERAARRAQLEHFSSEIVSGEESEGEAGKSAQKLSQKTRQPRKASKKALEEMRQETQRISRNMQLAHQAQTKKKITKESLFAKFNFMQPAPSSAEPAAANSSSTASSQNSSDGERPKLGKETPHTSPVLGPSDTEKTVAIDIAEVPDAIDENETKGAGAAITEKADSSVSETLDELKISTIPSTKKIPRKPTQPPVRVLLSRQEVARHQREDYDSDDLEVVTSPSKARRIAAFENLPTKKLQESSSMTTLKALAHLTSPSRKHKGMTSAELSANLLYRARQQAAKERRERIEELRAKGIVIETAEERAAMEDDIENLMDKAREEADEIARQERAAKKKAQGLNGDDDNDDEDDDYYAPSGSDEDGSDGDDDEDEDKDVNEDPGFLDNEADEDDESADDQAQDEMSDADMLVEASSGRRQRRARVIDDDEDEEEPQVPSTPVRPPSHDLQSVDRPTFPGMETPGGMSLGLTQAFAGTLADDEDATSQPASLTMPFSLPDPGLPVPRLRAEDSDILVRDSQEHSNEPDFTTAYNQNVTRVSESPAAHKFSQFSQLPDPSQDQGFVYSPFDPAKRFRETPPVSTVDTVLLGQSQSPVAERKSRQLRRGRTAHLSMVEEDDHEGDFEINANAFNIMKKASKKESVPYDKKNSKAKNIVDEAAEESEDEYAGLGGASDDSEGEEDAYDHQMINDQSGEVVDEKQLAAMNAMHQRDRDEKEVAKLYKDIATGALRRRRGGDDDFDLDDSDDERLARQREKQREFAKMRRALLADDKIGQLAEDPKKAAFFKAIEDREVEDDFELDFLKENAGDSQNEASQDAAQEQDDSAQDSKKRKRPLEPSAEDATNRPPPHLRRTAASAMSKKPATLAEIRETLSFLTETPEYDSFHEDASVDEDEAIEDAEDSSTGNEEAYSEEASSQSKDGFAVPSHPRRTRGVVVDRLALLRQASSNSASGTTSGASANTKFAFHSGGNSESPIGFRPPQLLRRVTTGSSSSSSSTTSSNASRVAQPAPSGPKKGGAINSYTAAREKEREKQLRMKQRNGGANIAKLLGKHAGNGLGALAGKGQWD</sequence>
<dbReference type="Proteomes" id="UP000042958">
    <property type="component" value="Unassembled WGS sequence"/>
</dbReference>
<feature type="region of interest" description="Disordered" evidence="4">
    <location>
        <begin position="1"/>
        <end position="321"/>
    </location>
</feature>
<evidence type="ECO:0000259" key="5">
    <source>
        <dbReference type="Pfam" id="PF09444"/>
    </source>
</evidence>
<dbReference type="STRING" id="104259.A0A0F7TQE7"/>
<proteinExistence type="predicted"/>
<feature type="compositionally biased region" description="Acidic residues" evidence="4">
    <location>
        <begin position="592"/>
        <end position="628"/>
    </location>
</feature>
<evidence type="ECO:0000256" key="3">
    <source>
        <dbReference type="ARBA" id="ARBA00023242"/>
    </source>
</evidence>
<reference evidence="7" key="1">
    <citation type="journal article" date="2015" name="Genome Announc.">
        <title>Draft genome sequence of the fungus Penicillium brasilianum MG11.</title>
        <authorList>
            <person name="Horn F."/>
            <person name="Linde J."/>
            <person name="Mattern D.J."/>
            <person name="Walther G."/>
            <person name="Guthke R."/>
            <person name="Brakhage A.A."/>
            <person name="Valiante V."/>
        </authorList>
    </citation>
    <scope>NUCLEOTIDE SEQUENCE [LARGE SCALE GENOMIC DNA]</scope>
    <source>
        <strain evidence="7">MG11</strain>
    </source>
</reference>
<feature type="domain" description="DNA replication checkpoint mediator MRC1" evidence="5">
    <location>
        <begin position="894"/>
        <end position="1033"/>
    </location>
</feature>
<dbReference type="GO" id="GO:0007095">
    <property type="term" value="P:mitotic G2 DNA damage checkpoint signaling"/>
    <property type="evidence" value="ECO:0007669"/>
    <property type="project" value="TreeGrafter"/>
</dbReference>
<feature type="compositionally biased region" description="Low complexity" evidence="4">
    <location>
        <begin position="1055"/>
        <end position="1065"/>
    </location>
</feature>
<keyword evidence="2" id="KW-0597">Phosphoprotein</keyword>
<feature type="region of interest" description="Disordered" evidence="4">
    <location>
        <begin position="884"/>
        <end position="931"/>
    </location>
</feature>
<dbReference type="EMBL" id="CDHK01000005">
    <property type="protein sequence ID" value="CEJ57217.1"/>
    <property type="molecule type" value="Genomic_DNA"/>
</dbReference>
<feature type="compositionally biased region" description="Basic and acidic residues" evidence="4">
    <location>
        <begin position="885"/>
        <end position="895"/>
    </location>
</feature>
<feature type="compositionally biased region" description="Polar residues" evidence="4">
    <location>
        <begin position="826"/>
        <end position="841"/>
    </location>
</feature>
<feature type="region of interest" description="Disordered" evidence="4">
    <location>
        <begin position="556"/>
        <end position="715"/>
    </location>
</feature>
<evidence type="ECO:0000256" key="2">
    <source>
        <dbReference type="ARBA" id="ARBA00022553"/>
    </source>
</evidence>
<feature type="region of interest" description="Disordered" evidence="4">
    <location>
        <begin position="1191"/>
        <end position="1284"/>
    </location>
</feature>
<dbReference type="GO" id="GO:0033314">
    <property type="term" value="P:mitotic DNA replication checkpoint signaling"/>
    <property type="evidence" value="ECO:0007669"/>
    <property type="project" value="TreeGrafter"/>
</dbReference>